<name>A0A8J5HHP8_ZINOF</name>
<keyword evidence="3" id="KW-1185">Reference proteome</keyword>
<accession>A0A8J5HHP8</accession>
<protein>
    <submittedName>
        <fullName evidence="2">Uncharacterized protein</fullName>
    </submittedName>
</protein>
<keyword evidence="1" id="KW-1133">Transmembrane helix</keyword>
<keyword evidence="1" id="KW-0472">Membrane</keyword>
<feature type="transmembrane region" description="Helical" evidence="1">
    <location>
        <begin position="67"/>
        <end position="85"/>
    </location>
</feature>
<organism evidence="2 3">
    <name type="scientific">Zingiber officinale</name>
    <name type="common">Ginger</name>
    <name type="synonym">Amomum zingiber</name>
    <dbReference type="NCBI Taxonomy" id="94328"/>
    <lineage>
        <taxon>Eukaryota</taxon>
        <taxon>Viridiplantae</taxon>
        <taxon>Streptophyta</taxon>
        <taxon>Embryophyta</taxon>
        <taxon>Tracheophyta</taxon>
        <taxon>Spermatophyta</taxon>
        <taxon>Magnoliopsida</taxon>
        <taxon>Liliopsida</taxon>
        <taxon>Zingiberales</taxon>
        <taxon>Zingiberaceae</taxon>
        <taxon>Zingiber</taxon>
    </lineage>
</organism>
<dbReference type="EMBL" id="JACMSC010000003">
    <property type="protein sequence ID" value="KAG6527353.1"/>
    <property type="molecule type" value="Genomic_DNA"/>
</dbReference>
<sequence>MECLRISARSTLPRHHPAIRRIGLAPAGRRLHFPQPSVPWHRSVRCSHAVPLPKEFEGNKKGRWKKVAAGTAVAVACVLGAVYLSPAVSAPPAKPTEPGFICVEIESCENNVLDRTRDEVREILFKKVGTCGVPKMESWMDDPMMFDATLKVVQWHIAKKDYHAAEEICKQTIKIGPESDARPRLLMAVIRMMLAVEVMLEPETGEQEPEAYVKSAMESWKEFYGSVVDPDNIFVDDIVVPDSLDVAGVAFDDGSVGETQESLPLTIPPPAESVESVDVPCDDGSELRFQQRRFPFAGEFPAGLLPSSGTTQLESAGHDEEGSVGLTALGRFPSFSRFLPERFLRGFRASTVANCTSDQ</sequence>
<evidence type="ECO:0000313" key="3">
    <source>
        <dbReference type="Proteomes" id="UP000734854"/>
    </source>
</evidence>
<evidence type="ECO:0000313" key="2">
    <source>
        <dbReference type="EMBL" id="KAG6527353.1"/>
    </source>
</evidence>
<evidence type="ECO:0000256" key="1">
    <source>
        <dbReference type="SAM" id="Phobius"/>
    </source>
</evidence>
<reference evidence="2 3" key="1">
    <citation type="submission" date="2020-08" db="EMBL/GenBank/DDBJ databases">
        <title>Plant Genome Project.</title>
        <authorList>
            <person name="Zhang R.-G."/>
        </authorList>
    </citation>
    <scope>NUCLEOTIDE SEQUENCE [LARGE SCALE GENOMIC DNA]</scope>
    <source>
        <tissue evidence="2">Rhizome</tissue>
    </source>
</reference>
<keyword evidence="1" id="KW-0812">Transmembrane</keyword>
<proteinExistence type="predicted"/>
<comment type="caution">
    <text evidence="2">The sequence shown here is derived from an EMBL/GenBank/DDBJ whole genome shotgun (WGS) entry which is preliminary data.</text>
</comment>
<dbReference type="AlphaFoldDB" id="A0A8J5HHP8"/>
<dbReference type="Proteomes" id="UP000734854">
    <property type="component" value="Unassembled WGS sequence"/>
</dbReference>
<gene>
    <name evidence="2" type="ORF">ZIOFF_009452</name>
</gene>